<gene>
    <name evidence="1" type="ORF">METZ01_LOCUS357123</name>
</gene>
<evidence type="ECO:0000313" key="1">
    <source>
        <dbReference type="EMBL" id="SVD04269.1"/>
    </source>
</evidence>
<dbReference type="AlphaFoldDB" id="A0A382S2W1"/>
<name>A0A382S2W1_9ZZZZ</name>
<organism evidence="1">
    <name type="scientific">marine metagenome</name>
    <dbReference type="NCBI Taxonomy" id="408172"/>
    <lineage>
        <taxon>unclassified sequences</taxon>
        <taxon>metagenomes</taxon>
        <taxon>ecological metagenomes</taxon>
    </lineage>
</organism>
<accession>A0A382S2W1</accession>
<dbReference type="EMBL" id="UINC01126037">
    <property type="protein sequence ID" value="SVD04269.1"/>
    <property type="molecule type" value="Genomic_DNA"/>
</dbReference>
<reference evidence="1" key="1">
    <citation type="submission" date="2018-05" db="EMBL/GenBank/DDBJ databases">
        <authorList>
            <person name="Lanie J.A."/>
            <person name="Ng W.-L."/>
            <person name="Kazmierczak K.M."/>
            <person name="Andrzejewski T.M."/>
            <person name="Davidsen T.M."/>
            <person name="Wayne K.J."/>
            <person name="Tettelin H."/>
            <person name="Glass J.I."/>
            <person name="Rusch D."/>
            <person name="Podicherti R."/>
            <person name="Tsui H.-C.T."/>
            <person name="Winkler M.E."/>
        </authorList>
    </citation>
    <scope>NUCLEOTIDE SEQUENCE</scope>
</reference>
<sequence>MNINEFIKKYRTVKLYPDVPNIGGKGKMAVSRNPYVVCKDGFEMSVQCGQSLYSSPRDVAKRYREVEIGFPSVPEPLIAEYAEDWEVEGDDDPRLCNTVYGYVPVKLVNKVIKKHGGIDEEAVRARMEEAA</sequence>
<protein>
    <submittedName>
        <fullName evidence="1">Uncharacterized protein</fullName>
    </submittedName>
</protein>
<proteinExistence type="predicted"/>